<dbReference type="EnsemblBacteria" id="AAM03802">
    <property type="protein sequence ID" value="AAM03802"/>
    <property type="gene ID" value="MA_0349"/>
</dbReference>
<evidence type="ECO:0000313" key="2">
    <source>
        <dbReference type="Proteomes" id="UP000002487"/>
    </source>
</evidence>
<dbReference type="KEGG" id="mac:MA_0349"/>
<accession>Q8TTS6</accession>
<dbReference type="AlphaFoldDB" id="Q8TTS6"/>
<dbReference type="InParanoid" id="Q8TTS6"/>
<proteinExistence type="predicted"/>
<gene>
    <name evidence="1" type="ordered locus">MA_0349</name>
</gene>
<organism evidence="1 2">
    <name type="scientific">Methanosarcina acetivorans (strain ATCC 35395 / DSM 2834 / JCM 12185 / C2A)</name>
    <dbReference type="NCBI Taxonomy" id="188937"/>
    <lineage>
        <taxon>Archaea</taxon>
        <taxon>Methanobacteriati</taxon>
        <taxon>Methanobacteriota</taxon>
        <taxon>Stenosarchaea group</taxon>
        <taxon>Methanomicrobia</taxon>
        <taxon>Methanosarcinales</taxon>
        <taxon>Methanosarcinaceae</taxon>
        <taxon>Methanosarcina</taxon>
    </lineage>
</organism>
<protein>
    <submittedName>
        <fullName evidence="1">Uncharacterized protein</fullName>
    </submittedName>
</protein>
<sequence>MQHSGDQRPYSAFSSNLLNYKVMISYSYHNSTDASFFPLVHLQDVSDLHEQPLLPSSLLSFLLPLSYTPYKELFKRTSCVIGQALETHSCIRFYPMHYIILNKRIMILMQILTSRQKIDAAEKG</sequence>
<name>Q8TTS6_METAC</name>
<reference evidence="1 2" key="1">
    <citation type="journal article" date="2002" name="Genome Res.">
        <title>The genome of Methanosarcina acetivorans reveals extensive metabolic and physiological diversity.</title>
        <authorList>
            <person name="Galagan J.E."/>
            <person name="Nusbaum C."/>
            <person name="Roy A."/>
            <person name="Endrizzi M.G."/>
            <person name="Macdonald P."/>
            <person name="FitzHugh W."/>
            <person name="Calvo S."/>
            <person name="Engels R."/>
            <person name="Smirnov S."/>
            <person name="Atnoor D."/>
            <person name="Brown A."/>
            <person name="Allen N."/>
            <person name="Naylor J."/>
            <person name="Stange-Thomann N."/>
            <person name="DeArellano K."/>
            <person name="Johnson R."/>
            <person name="Linton L."/>
            <person name="McEwan P."/>
            <person name="McKernan K."/>
            <person name="Talamas J."/>
            <person name="Tirrell A."/>
            <person name="Ye W."/>
            <person name="Zimmer A."/>
            <person name="Barber R.D."/>
            <person name="Cann I."/>
            <person name="Graham D.E."/>
            <person name="Grahame D.A."/>
            <person name="Guss A."/>
            <person name="Hedderich R."/>
            <person name="Ingram-Smith C."/>
            <person name="Kuettner C.H."/>
            <person name="Krzycki J.A."/>
            <person name="Leigh J.A."/>
            <person name="Li W."/>
            <person name="Liu J."/>
            <person name="Mukhopadhyay B."/>
            <person name="Reeve J.N."/>
            <person name="Smith K."/>
            <person name="Springer T.A."/>
            <person name="Umayam L.A."/>
            <person name="White O."/>
            <person name="White R.H."/>
            <person name="de Macario E.C."/>
            <person name="Ferry J.G."/>
            <person name="Jarrell K.F."/>
            <person name="Jing H."/>
            <person name="Macario A.J.L."/>
            <person name="Paulsen I."/>
            <person name="Pritchett M."/>
            <person name="Sowers K.R."/>
            <person name="Swanson R.V."/>
            <person name="Zinder S.H."/>
            <person name="Lander E."/>
            <person name="Metcalf W.W."/>
            <person name="Birren B."/>
        </authorList>
    </citation>
    <scope>NUCLEOTIDE SEQUENCE [LARGE SCALE GENOMIC DNA]</scope>
    <source>
        <strain evidence="2">ATCC 35395 / DSM 2834 / JCM 12185 / C2A</strain>
    </source>
</reference>
<dbReference type="Proteomes" id="UP000002487">
    <property type="component" value="Chromosome"/>
</dbReference>
<keyword evidence="2" id="KW-1185">Reference proteome</keyword>
<dbReference type="HOGENOM" id="CLU_1998729_0_0_2"/>
<dbReference type="EMBL" id="AE010299">
    <property type="protein sequence ID" value="AAM03802.1"/>
    <property type="molecule type" value="Genomic_DNA"/>
</dbReference>
<evidence type="ECO:0000313" key="1">
    <source>
        <dbReference type="EMBL" id="AAM03802.1"/>
    </source>
</evidence>